<keyword evidence="1" id="KW-0472">Membrane</keyword>
<proteinExistence type="predicted"/>
<dbReference type="Proteomes" id="UP001358586">
    <property type="component" value="Chromosome 9"/>
</dbReference>
<evidence type="ECO:0000313" key="2">
    <source>
        <dbReference type="EMBL" id="KAK5804772.1"/>
    </source>
</evidence>
<keyword evidence="3" id="KW-1185">Reference proteome</keyword>
<gene>
    <name evidence="2" type="ORF">PVK06_032423</name>
</gene>
<keyword evidence="1" id="KW-1133">Transmembrane helix</keyword>
<accession>A0ABR0NUU7</accession>
<comment type="caution">
    <text evidence="2">The sequence shown here is derived from an EMBL/GenBank/DDBJ whole genome shotgun (WGS) entry which is preliminary data.</text>
</comment>
<evidence type="ECO:0000256" key="1">
    <source>
        <dbReference type="SAM" id="Phobius"/>
    </source>
</evidence>
<evidence type="ECO:0000313" key="3">
    <source>
        <dbReference type="Proteomes" id="UP001358586"/>
    </source>
</evidence>
<protein>
    <submittedName>
        <fullName evidence="2">Uncharacterized protein</fullName>
    </submittedName>
</protein>
<organism evidence="2 3">
    <name type="scientific">Gossypium arboreum</name>
    <name type="common">Tree cotton</name>
    <name type="synonym">Gossypium nanking</name>
    <dbReference type="NCBI Taxonomy" id="29729"/>
    <lineage>
        <taxon>Eukaryota</taxon>
        <taxon>Viridiplantae</taxon>
        <taxon>Streptophyta</taxon>
        <taxon>Embryophyta</taxon>
        <taxon>Tracheophyta</taxon>
        <taxon>Spermatophyta</taxon>
        <taxon>Magnoliopsida</taxon>
        <taxon>eudicotyledons</taxon>
        <taxon>Gunneridae</taxon>
        <taxon>Pentapetalae</taxon>
        <taxon>rosids</taxon>
        <taxon>malvids</taxon>
        <taxon>Malvales</taxon>
        <taxon>Malvaceae</taxon>
        <taxon>Malvoideae</taxon>
        <taxon>Gossypium</taxon>
    </lineage>
</organism>
<sequence length="126" mass="14551">MGGRIRGLPQLMLAIPTSAILFFYLQTAASFAPNKKGAREVSKGDREKKNEKNFFKEKLEIHLGYSLLEIICMLLEIVYSNYLILFLVLFFCSPIFCVYHFCTPSTLYPLLLISWFDENLAIFCHL</sequence>
<reference evidence="2 3" key="1">
    <citation type="submission" date="2023-03" db="EMBL/GenBank/DDBJ databases">
        <title>WGS of Gossypium arboreum.</title>
        <authorList>
            <person name="Yu D."/>
        </authorList>
    </citation>
    <scope>NUCLEOTIDE SEQUENCE [LARGE SCALE GENOMIC DNA]</scope>
    <source>
        <tissue evidence="2">Leaf</tissue>
    </source>
</reference>
<feature type="transmembrane region" description="Helical" evidence="1">
    <location>
        <begin position="12"/>
        <end position="32"/>
    </location>
</feature>
<keyword evidence="1" id="KW-0812">Transmembrane</keyword>
<feature type="transmembrane region" description="Helical" evidence="1">
    <location>
        <begin position="82"/>
        <end position="102"/>
    </location>
</feature>
<dbReference type="EMBL" id="JARKNE010000009">
    <property type="protein sequence ID" value="KAK5804772.1"/>
    <property type="molecule type" value="Genomic_DNA"/>
</dbReference>
<name>A0ABR0NUU7_GOSAR</name>